<comment type="caution">
    <text evidence="2">The sequence shown here is derived from an EMBL/GenBank/DDBJ whole genome shotgun (WGS) entry which is preliminary data.</text>
</comment>
<sequence>MKEHKLNAEGYIDPSTAKRIGMLIAADAIVTGTVDIGLHSLRIRIKIIDTETGLHFAAALRNLPIDENIKVILKDAGFESSVKPEGKRINTNEESNNKRTTNKKCESLKTGDYYFENNSQYSYLIDIKSSVNSYKKTITVSKGQTTALQDLPSGTYTFKMYKNNLRTTAGPTQQGSFRLKSCQSITYSILKSKEYDITDDFYKAVKKKRN</sequence>
<dbReference type="AlphaFoldDB" id="A0A9X1JQY3"/>
<dbReference type="EMBL" id="JAGSPD010000013">
    <property type="protein sequence ID" value="MBV7270309.1"/>
    <property type="molecule type" value="Genomic_DNA"/>
</dbReference>
<evidence type="ECO:0000256" key="1">
    <source>
        <dbReference type="SAM" id="MobiDB-lite"/>
    </source>
</evidence>
<evidence type="ECO:0000313" key="3">
    <source>
        <dbReference type="Proteomes" id="UP001138894"/>
    </source>
</evidence>
<reference evidence="2" key="1">
    <citation type="submission" date="2021-04" db="EMBL/GenBank/DDBJ databases">
        <authorList>
            <person name="Pira H."/>
            <person name="Risdian C."/>
            <person name="Wink J."/>
        </authorList>
    </citation>
    <scope>NUCLEOTIDE SEQUENCE</scope>
    <source>
        <strain evidence="2">WHY3</strain>
    </source>
</reference>
<keyword evidence="3" id="KW-1185">Reference proteome</keyword>
<dbReference type="Proteomes" id="UP001138894">
    <property type="component" value="Unassembled WGS sequence"/>
</dbReference>
<name>A0A9X1JQY3_9FLAO</name>
<proteinExistence type="predicted"/>
<gene>
    <name evidence="2" type="ORF">KCG49_14030</name>
</gene>
<dbReference type="RefSeq" id="WP_218547375.1">
    <property type="nucleotide sequence ID" value="NZ_JAGSPD010000013.1"/>
</dbReference>
<protein>
    <submittedName>
        <fullName evidence="2">Uncharacterized protein</fullName>
    </submittedName>
</protein>
<accession>A0A9X1JQY3</accession>
<feature type="region of interest" description="Disordered" evidence="1">
    <location>
        <begin position="83"/>
        <end position="102"/>
    </location>
</feature>
<organism evidence="2 3">
    <name type="scientific">Winogradskyella luteola</name>
    <dbReference type="NCBI Taxonomy" id="2828330"/>
    <lineage>
        <taxon>Bacteria</taxon>
        <taxon>Pseudomonadati</taxon>
        <taxon>Bacteroidota</taxon>
        <taxon>Flavobacteriia</taxon>
        <taxon>Flavobacteriales</taxon>
        <taxon>Flavobacteriaceae</taxon>
        <taxon>Winogradskyella</taxon>
    </lineage>
</organism>
<evidence type="ECO:0000313" key="2">
    <source>
        <dbReference type="EMBL" id="MBV7270309.1"/>
    </source>
</evidence>